<name>A0A8S3V1C4_MYTED</name>
<feature type="compositionally biased region" description="Basic and acidic residues" evidence="1">
    <location>
        <begin position="422"/>
        <end position="431"/>
    </location>
</feature>
<dbReference type="AlphaFoldDB" id="A0A8S3V1C4"/>
<sequence length="551" mass="63313">MEIVSLVTFMFLLMTSCLHGAPFKHASHEGDTNTNSKITSTSDCHKNCSFVITESSLSDAQKEFAKFLSMQKSMLVYVNIDPHSSLTLSPANDQKKQNQMREWQWLMSSNSWYINLPIELDYASFHVTYVGESRIRLKIEAIESDNCCISDTGIEQVRDLLWSDVFSNRSGSLLCNRYFDHQEWKSTFYALTTVWIGYDLLCIAPTIDKSYQEKSHAAASVLIPLFCFFIALYHPLTNKIIANPHTKNHLKEVKHSEGRMKLFDYLKGDKPFGYKRVVLKLFFSNEKFAKDKRLIPAIKLCILYYFIYLFFNILPMMLEHYYDAEELEDFNNENTTAKNGKLRSYSWSLSENVDCMTAKLKKGRNRISKNNQHLPNTDEDEFYSKFIKRFTLLFSFEFWKHIFNLSTKVTFSLEPKQNKALECSDGRKPEPDEVISTKNNESSNAKPNEVVTTENSKSSNLKPNENSESINSKPNEVIPFKNSESSVGCNLPNEFKPIENIKTCNQKPNENISIGNRKSSNPKPNEVTITGKSESSILKPIEVISIGYSEK</sequence>
<evidence type="ECO:0000313" key="5">
    <source>
        <dbReference type="Proteomes" id="UP000683360"/>
    </source>
</evidence>
<keyword evidence="5" id="KW-1185">Reference proteome</keyword>
<dbReference type="Proteomes" id="UP000683360">
    <property type="component" value="Unassembled WGS sequence"/>
</dbReference>
<keyword evidence="3" id="KW-0732">Signal</keyword>
<evidence type="ECO:0000313" key="4">
    <source>
        <dbReference type="EMBL" id="CAG2250307.1"/>
    </source>
</evidence>
<gene>
    <name evidence="4" type="ORF">MEDL_62020</name>
</gene>
<organism evidence="4 5">
    <name type="scientific">Mytilus edulis</name>
    <name type="common">Blue mussel</name>
    <dbReference type="NCBI Taxonomy" id="6550"/>
    <lineage>
        <taxon>Eukaryota</taxon>
        <taxon>Metazoa</taxon>
        <taxon>Spiralia</taxon>
        <taxon>Lophotrochozoa</taxon>
        <taxon>Mollusca</taxon>
        <taxon>Bivalvia</taxon>
        <taxon>Autobranchia</taxon>
        <taxon>Pteriomorphia</taxon>
        <taxon>Mytilida</taxon>
        <taxon>Mytiloidea</taxon>
        <taxon>Mytilidae</taxon>
        <taxon>Mytilinae</taxon>
        <taxon>Mytilus</taxon>
    </lineage>
</organism>
<dbReference type="EMBL" id="CAJPWZ010003047">
    <property type="protein sequence ID" value="CAG2250307.1"/>
    <property type="molecule type" value="Genomic_DNA"/>
</dbReference>
<evidence type="ECO:0000256" key="2">
    <source>
        <dbReference type="SAM" id="Phobius"/>
    </source>
</evidence>
<keyword evidence="2" id="KW-1133">Transmembrane helix</keyword>
<keyword evidence="2" id="KW-0472">Membrane</keyword>
<feature type="region of interest" description="Disordered" evidence="1">
    <location>
        <begin position="507"/>
        <end position="529"/>
    </location>
</feature>
<feature type="transmembrane region" description="Helical" evidence="2">
    <location>
        <begin position="217"/>
        <end position="236"/>
    </location>
</feature>
<protein>
    <submittedName>
        <fullName evidence="4">Uncharacterized protein</fullName>
    </submittedName>
</protein>
<evidence type="ECO:0000256" key="3">
    <source>
        <dbReference type="SAM" id="SignalP"/>
    </source>
</evidence>
<dbReference type="OrthoDB" id="6160294at2759"/>
<comment type="caution">
    <text evidence="4">The sequence shown here is derived from an EMBL/GenBank/DDBJ whole genome shotgun (WGS) entry which is preliminary data.</text>
</comment>
<feature type="signal peptide" evidence="3">
    <location>
        <begin position="1"/>
        <end position="20"/>
    </location>
</feature>
<reference evidence="4" key="1">
    <citation type="submission" date="2021-03" db="EMBL/GenBank/DDBJ databases">
        <authorList>
            <person name="Bekaert M."/>
        </authorList>
    </citation>
    <scope>NUCLEOTIDE SEQUENCE</scope>
</reference>
<feature type="chain" id="PRO_5035745270" evidence="3">
    <location>
        <begin position="21"/>
        <end position="551"/>
    </location>
</feature>
<proteinExistence type="predicted"/>
<accession>A0A8S3V1C4</accession>
<feature type="transmembrane region" description="Helical" evidence="2">
    <location>
        <begin position="297"/>
        <end position="318"/>
    </location>
</feature>
<feature type="region of interest" description="Disordered" evidence="1">
    <location>
        <begin position="422"/>
        <end position="477"/>
    </location>
</feature>
<feature type="compositionally biased region" description="Polar residues" evidence="1">
    <location>
        <begin position="436"/>
        <end position="474"/>
    </location>
</feature>
<keyword evidence="2" id="KW-0812">Transmembrane</keyword>
<evidence type="ECO:0000256" key="1">
    <source>
        <dbReference type="SAM" id="MobiDB-lite"/>
    </source>
</evidence>